<dbReference type="RefSeq" id="WP_382406138.1">
    <property type="nucleotide sequence ID" value="NZ_JBHSGU010000002.1"/>
</dbReference>
<accession>A0ABV9LSY5</accession>
<evidence type="ECO:0000313" key="1">
    <source>
        <dbReference type="EMBL" id="MFC4699390.1"/>
    </source>
</evidence>
<proteinExistence type="predicted"/>
<dbReference type="Proteomes" id="UP001595897">
    <property type="component" value="Unassembled WGS sequence"/>
</dbReference>
<dbReference type="EMBL" id="JBHSGU010000002">
    <property type="protein sequence ID" value="MFC4699390.1"/>
    <property type="molecule type" value="Genomic_DNA"/>
</dbReference>
<protein>
    <recommendedName>
        <fullName evidence="3">Phage tail protein</fullName>
    </recommendedName>
</protein>
<gene>
    <name evidence="1" type="ORF">ACFO4O_04355</name>
</gene>
<sequence>MTLISQLDSIRKKVKTVEVETNKLGKVTLMALFTRHRLEFHKLSENHRDPILLMVAMSVCENGRRLVDSLDIDEVMDMLDPLGSTAEGLEDIHSLYESANDLSKVTVDDVEEAAKN</sequence>
<reference evidence="2" key="1">
    <citation type="journal article" date="2019" name="Int. J. Syst. Evol. Microbiol.">
        <title>The Global Catalogue of Microorganisms (GCM) 10K type strain sequencing project: providing services to taxonomists for standard genome sequencing and annotation.</title>
        <authorList>
            <consortium name="The Broad Institute Genomics Platform"/>
            <consortium name="The Broad Institute Genome Sequencing Center for Infectious Disease"/>
            <person name="Wu L."/>
            <person name="Ma J."/>
        </authorList>
    </citation>
    <scope>NUCLEOTIDE SEQUENCE [LARGE SCALE GENOMIC DNA]</scope>
    <source>
        <strain evidence="2">KACC 12507</strain>
    </source>
</reference>
<keyword evidence="2" id="KW-1185">Reference proteome</keyword>
<evidence type="ECO:0000313" key="2">
    <source>
        <dbReference type="Proteomes" id="UP001595897"/>
    </source>
</evidence>
<name>A0ABV9LSY5_9ALTE</name>
<evidence type="ECO:0008006" key="3">
    <source>
        <dbReference type="Google" id="ProtNLM"/>
    </source>
</evidence>
<organism evidence="1 2">
    <name type="scientific">Glaciecola siphonariae</name>
    <dbReference type="NCBI Taxonomy" id="521012"/>
    <lineage>
        <taxon>Bacteria</taxon>
        <taxon>Pseudomonadati</taxon>
        <taxon>Pseudomonadota</taxon>
        <taxon>Gammaproteobacteria</taxon>
        <taxon>Alteromonadales</taxon>
        <taxon>Alteromonadaceae</taxon>
        <taxon>Glaciecola</taxon>
    </lineage>
</organism>
<comment type="caution">
    <text evidence="1">The sequence shown here is derived from an EMBL/GenBank/DDBJ whole genome shotgun (WGS) entry which is preliminary data.</text>
</comment>